<dbReference type="PATRIC" id="fig|1747903.4.peg.3183"/>
<dbReference type="CDD" id="cd00075">
    <property type="entry name" value="HATPase"/>
    <property type="match status" value="1"/>
</dbReference>
<dbReference type="PROSITE" id="PS50885">
    <property type="entry name" value="HAMP"/>
    <property type="match status" value="1"/>
</dbReference>
<keyword evidence="4" id="KW-0597">Phosphoprotein</keyword>
<dbReference type="InterPro" id="IPR003660">
    <property type="entry name" value="HAMP_dom"/>
</dbReference>
<dbReference type="InterPro" id="IPR004358">
    <property type="entry name" value="Sig_transdc_His_kin-like_C"/>
</dbReference>
<dbReference type="PRINTS" id="PR00344">
    <property type="entry name" value="BCTRLSENSOR"/>
</dbReference>
<keyword evidence="5 13" id="KW-0808">Transferase</keyword>
<reference evidence="13 14" key="1">
    <citation type="submission" date="2016-04" db="EMBL/GenBank/DDBJ databases">
        <title>Draft genome sequence of Janthinobacterium psychrotolerans sp. nov., isolated from freshwater sediments in Denmark.</title>
        <authorList>
            <person name="Gong X."/>
            <person name="Skrivergaard S."/>
            <person name="Korsgaard B.S."/>
            <person name="Schreiber L."/>
            <person name="Marshall I.P."/>
            <person name="Finster K."/>
            <person name="Schramm A."/>
        </authorList>
    </citation>
    <scope>NUCLEOTIDE SEQUENCE [LARGE SCALE GENOMIC DNA]</scope>
    <source>
        <strain evidence="13 14">S3-2</strain>
    </source>
</reference>
<evidence type="ECO:0000256" key="1">
    <source>
        <dbReference type="ARBA" id="ARBA00000085"/>
    </source>
</evidence>
<dbReference type="PANTHER" id="PTHR42878:SF7">
    <property type="entry name" value="SENSOR HISTIDINE KINASE GLRK"/>
    <property type="match status" value="1"/>
</dbReference>
<name>A0A1A7C1F2_9BURK</name>
<dbReference type="GO" id="GO:0005524">
    <property type="term" value="F:ATP binding"/>
    <property type="evidence" value="ECO:0007669"/>
    <property type="project" value="UniProtKB-KW"/>
</dbReference>
<keyword evidence="9" id="KW-0902">Two-component regulatory system</keyword>
<evidence type="ECO:0000256" key="5">
    <source>
        <dbReference type="ARBA" id="ARBA00022679"/>
    </source>
</evidence>
<dbReference type="Gene3D" id="3.30.565.10">
    <property type="entry name" value="Histidine kinase-like ATPase, C-terminal domain"/>
    <property type="match status" value="1"/>
</dbReference>
<dbReference type="OrthoDB" id="9804645at2"/>
<accession>A0A1A7C1F2</accession>
<dbReference type="EMBL" id="LOCQ01000053">
    <property type="protein sequence ID" value="OBV39582.1"/>
    <property type="molecule type" value="Genomic_DNA"/>
</dbReference>
<dbReference type="STRING" id="1747903.ASR47_1010172"/>
<dbReference type="InterPro" id="IPR050351">
    <property type="entry name" value="BphY/WalK/GraS-like"/>
</dbReference>
<evidence type="ECO:0000256" key="6">
    <source>
        <dbReference type="ARBA" id="ARBA00022741"/>
    </source>
</evidence>
<dbReference type="GO" id="GO:0000156">
    <property type="term" value="F:phosphorelay response regulator activity"/>
    <property type="evidence" value="ECO:0007669"/>
    <property type="project" value="TreeGrafter"/>
</dbReference>
<dbReference type="PANTHER" id="PTHR42878">
    <property type="entry name" value="TWO-COMPONENT HISTIDINE KINASE"/>
    <property type="match status" value="1"/>
</dbReference>
<comment type="subcellular location">
    <subcellularLocation>
        <location evidence="2">Membrane</location>
    </subcellularLocation>
</comment>
<dbReference type="InterPro" id="IPR003661">
    <property type="entry name" value="HisK_dim/P_dom"/>
</dbReference>
<keyword evidence="10" id="KW-0472">Membrane</keyword>
<feature type="domain" description="Histidine kinase" evidence="11">
    <location>
        <begin position="256"/>
        <end position="470"/>
    </location>
</feature>
<feature type="domain" description="HAMP" evidence="12">
    <location>
        <begin position="196"/>
        <end position="248"/>
    </location>
</feature>
<comment type="caution">
    <text evidence="13">The sequence shown here is derived from an EMBL/GenBank/DDBJ whole genome shotgun (WGS) entry which is preliminary data.</text>
</comment>
<dbReference type="SUPFAM" id="SSF47384">
    <property type="entry name" value="Homodimeric domain of signal transducing histidine kinase"/>
    <property type="match status" value="1"/>
</dbReference>
<protein>
    <recommendedName>
        <fullName evidence="3">histidine kinase</fullName>
        <ecNumber evidence="3">2.7.13.3</ecNumber>
    </recommendedName>
</protein>
<evidence type="ECO:0000256" key="9">
    <source>
        <dbReference type="ARBA" id="ARBA00023012"/>
    </source>
</evidence>
<evidence type="ECO:0000313" key="13">
    <source>
        <dbReference type="EMBL" id="OBV39582.1"/>
    </source>
</evidence>
<evidence type="ECO:0000259" key="11">
    <source>
        <dbReference type="PROSITE" id="PS50109"/>
    </source>
</evidence>
<dbReference type="GO" id="GO:0007234">
    <property type="term" value="P:osmosensory signaling via phosphorelay pathway"/>
    <property type="evidence" value="ECO:0007669"/>
    <property type="project" value="TreeGrafter"/>
</dbReference>
<evidence type="ECO:0000259" key="12">
    <source>
        <dbReference type="PROSITE" id="PS50885"/>
    </source>
</evidence>
<keyword evidence="14" id="KW-1185">Reference proteome</keyword>
<dbReference type="SMART" id="SM00388">
    <property type="entry name" value="HisKA"/>
    <property type="match status" value="1"/>
</dbReference>
<evidence type="ECO:0000256" key="3">
    <source>
        <dbReference type="ARBA" id="ARBA00012438"/>
    </source>
</evidence>
<dbReference type="PROSITE" id="PS50109">
    <property type="entry name" value="HIS_KIN"/>
    <property type="match status" value="1"/>
</dbReference>
<evidence type="ECO:0000256" key="10">
    <source>
        <dbReference type="SAM" id="Phobius"/>
    </source>
</evidence>
<comment type="catalytic activity">
    <reaction evidence="1">
        <text>ATP + protein L-histidine = ADP + protein N-phospho-L-histidine.</text>
        <dbReference type="EC" id="2.7.13.3"/>
    </reaction>
</comment>
<dbReference type="GO" id="GO:0016020">
    <property type="term" value="C:membrane"/>
    <property type="evidence" value="ECO:0007669"/>
    <property type="project" value="UniProtKB-SubCell"/>
</dbReference>
<dbReference type="InterPro" id="IPR005467">
    <property type="entry name" value="His_kinase_dom"/>
</dbReference>
<organism evidence="13 14">
    <name type="scientific">Janthinobacterium psychrotolerans</name>
    <dbReference type="NCBI Taxonomy" id="1747903"/>
    <lineage>
        <taxon>Bacteria</taxon>
        <taxon>Pseudomonadati</taxon>
        <taxon>Pseudomonadota</taxon>
        <taxon>Betaproteobacteria</taxon>
        <taxon>Burkholderiales</taxon>
        <taxon>Oxalobacteraceae</taxon>
        <taxon>Janthinobacterium</taxon>
    </lineage>
</organism>
<keyword evidence="10" id="KW-0812">Transmembrane</keyword>
<dbReference type="InterPro" id="IPR003594">
    <property type="entry name" value="HATPase_dom"/>
</dbReference>
<evidence type="ECO:0000256" key="2">
    <source>
        <dbReference type="ARBA" id="ARBA00004370"/>
    </source>
</evidence>
<dbReference type="Proteomes" id="UP000092713">
    <property type="component" value="Unassembled WGS sequence"/>
</dbReference>
<keyword evidence="8" id="KW-0067">ATP-binding</keyword>
<evidence type="ECO:0000256" key="4">
    <source>
        <dbReference type="ARBA" id="ARBA00022553"/>
    </source>
</evidence>
<dbReference type="CDD" id="cd00082">
    <property type="entry name" value="HisKA"/>
    <property type="match status" value="1"/>
</dbReference>
<dbReference type="Pfam" id="PF00672">
    <property type="entry name" value="HAMP"/>
    <property type="match status" value="1"/>
</dbReference>
<evidence type="ECO:0000256" key="7">
    <source>
        <dbReference type="ARBA" id="ARBA00022777"/>
    </source>
</evidence>
<keyword evidence="10" id="KW-1133">Transmembrane helix</keyword>
<dbReference type="SMART" id="SM00387">
    <property type="entry name" value="HATPase_c"/>
    <property type="match status" value="1"/>
</dbReference>
<dbReference type="Gene3D" id="1.10.287.130">
    <property type="match status" value="1"/>
</dbReference>
<dbReference type="InterPro" id="IPR036890">
    <property type="entry name" value="HATPase_C_sf"/>
</dbReference>
<sequence>MSRLSFRQLLFAAFILTAGIMTATSVQALLTLERLAQLGRDTAAQAIVLTEQSQRLAERTLAMERSARQFMVLDDPVFRERYASAREEAAGALAVLNRATPHFAPQLADEWTAQAESAWEVLQAGKKRKRDGHAVVSRAFVRMAQINDTVARDSKTEIGSRNDDLLVELERQRRLLGLLVIGAVVLAAVLATCFGFLLSRPLRRIERAIERLGDKRYDQTIVVGGPADTRLLGQQLDWLRQRLASLDADKERFLRHISHELKTPLAALREGVALLEDEVAGKLSDGQREIAGILQQNTASLQTQIEDLLRYNTAAFDAQHLAHSKVDLLALLHDVVAAQQLQWQARRLTIDIRGDSLVLKVDRDKLATVLANLLSNAVRFSPEGGSVRFELSGDQGCARIDCIDQGAGVAPEDAERIFEPFYQGVRQVAGARNGNGIGLSIVREYIAAHDGRVLLLPRPAGAHFRIELPL</sequence>
<proteinExistence type="predicted"/>
<evidence type="ECO:0000313" key="14">
    <source>
        <dbReference type="Proteomes" id="UP000092713"/>
    </source>
</evidence>
<dbReference type="Pfam" id="PF00512">
    <property type="entry name" value="HisKA"/>
    <property type="match status" value="1"/>
</dbReference>
<dbReference type="SUPFAM" id="SSF55874">
    <property type="entry name" value="ATPase domain of HSP90 chaperone/DNA topoisomerase II/histidine kinase"/>
    <property type="match status" value="1"/>
</dbReference>
<keyword evidence="7 13" id="KW-0418">Kinase</keyword>
<gene>
    <name evidence="13" type="ORF">ASR47_1010172</name>
</gene>
<keyword evidence="6" id="KW-0547">Nucleotide-binding</keyword>
<dbReference type="Gene3D" id="6.10.340.10">
    <property type="match status" value="1"/>
</dbReference>
<dbReference type="Pfam" id="PF02518">
    <property type="entry name" value="HATPase_c"/>
    <property type="match status" value="1"/>
</dbReference>
<dbReference type="AlphaFoldDB" id="A0A1A7C1F2"/>
<dbReference type="EC" id="2.7.13.3" evidence="3"/>
<dbReference type="GO" id="GO:0000155">
    <property type="term" value="F:phosphorelay sensor kinase activity"/>
    <property type="evidence" value="ECO:0007669"/>
    <property type="project" value="InterPro"/>
</dbReference>
<evidence type="ECO:0000256" key="8">
    <source>
        <dbReference type="ARBA" id="ARBA00022840"/>
    </source>
</evidence>
<feature type="transmembrane region" description="Helical" evidence="10">
    <location>
        <begin position="175"/>
        <end position="198"/>
    </location>
</feature>
<dbReference type="InterPro" id="IPR036097">
    <property type="entry name" value="HisK_dim/P_sf"/>
</dbReference>
<dbReference type="GO" id="GO:0030295">
    <property type="term" value="F:protein kinase activator activity"/>
    <property type="evidence" value="ECO:0007669"/>
    <property type="project" value="TreeGrafter"/>
</dbReference>